<evidence type="ECO:0000313" key="3">
    <source>
        <dbReference type="Proteomes" id="UP000053660"/>
    </source>
</evidence>
<accession>A0A0B1TDS3</accession>
<dbReference type="Pfam" id="PF05585">
    <property type="entry name" value="DUF1758"/>
    <property type="match status" value="1"/>
</dbReference>
<dbReference type="InterPro" id="IPR001969">
    <property type="entry name" value="Aspartic_peptidase_AS"/>
</dbReference>
<dbReference type="OrthoDB" id="5874698at2759"/>
<dbReference type="InterPro" id="IPR008737">
    <property type="entry name" value="DUF1758"/>
</dbReference>
<dbReference type="EMBL" id="KN550729">
    <property type="protein sequence ID" value="KHJ93520.1"/>
    <property type="molecule type" value="Genomic_DNA"/>
</dbReference>
<evidence type="ECO:0000259" key="1">
    <source>
        <dbReference type="Pfam" id="PF05585"/>
    </source>
</evidence>
<gene>
    <name evidence="2" type="ORF">OESDEN_06569</name>
</gene>
<protein>
    <recommendedName>
        <fullName evidence="1">DUF1758 domain-containing protein</fullName>
    </recommendedName>
</protein>
<feature type="domain" description="DUF1758" evidence="1">
    <location>
        <begin position="45"/>
        <end position="121"/>
    </location>
</feature>
<name>A0A0B1TDS3_OESDE</name>
<dbReference type="GO" id="GO:0004190">
    <property type="term" value="F:aspartic-type endopeptidase activity"/>
    <property type="evidence" value="ECO:0007669"/>
    <property type="project" value="InterPro"/>
</dbReference>
<dbReference type="SUPFAM" id="SSF50630">
    <property type="entry name" value="Acid proteases"/>
    <property type="match status" value="1"/>
</dbReference>
<dbReference type="PROSITE" id="PS00141">
    <property type="entry name" value="ASP_PROTEASE"/>
    <property type="match status" value="1"/>
</dbReference>
<dbReference type="GO" id="GO:0006508">
    <property type="term" value="P:proteolysis"/>
    <property type="evidence" value="ECO:0007669"/>
    <property type="project" value="InterPro"/>
</dbReference>
<dbReference type="Gene3D" id="2.40.70.10">
    <property type="entry name" value="Acid Proteases"/>
    <property type="match status" value="1"/>
</dbReference>
<keyword evidence="3" id="KW-1185">Reference proteome</keyword>
<sequence length="154" mass="17617">MKNLRSQRRKTIVQEAPTGLKQHVLPFVTAMIFSEDEIDYQPVNLLLDSGAQRSFIKSQLSNDLKLSALRTASFTTSGMGEVQEIFSSNEVPITLKGLKCSRKLKKLSVYTKEKLTTNLETAQLSREDLKFISTRDINIAQKHCQRQMFLWTYS</sequence>
<dbReference type="InterPro" id="IPR021109">
    <property type="entry name" value="Peptidase_aspartic_dom_sf"/>
</dbReference>
<dbReference type="Proteomes" id="UP000053660">
    <property type="component" value="Unassembled WGS sequence"/>
</dbReference>
<proteinExistence type="predicted"/>
<reference evidence="2 3" key="1">
    <citation type="submission" date="2014-03" db="EMBL/GenBank/DDBJ databases">
        <title>Draft genome of the hookworm Oesophagostomum dentatum.</title>
        <authorList>
            <person name="Mitreva M."/>
        </authorList>
    </citation>
    <scope>NUCLEOTIDE SEQUENCE [LARGE SCALE GENOMIC DNA]</scope>
    <source>
        <strain evidence="2 3">OD-Hann</strain>
    </source>
</reference>
<evidence type="ECO:0000313" key="2">
    <source>
        <dbReference type="EMBL" id="KHJ93520.1"/>
    </source>
</evidence>
<dbReference type="AlphaFoldDB" id="A0A0B1TDS3"/>
<organism evidence="2 3">
    <name type="scientific">Oesophagostomum dentatum</name>
    <name type="common">Nodular worm</name>
    <dbReference type="NCBI Taxonomy" id="61180"/>
    <lineage>
        <taxon>Eukaryota</taxon>
        <taxon>Metazoa</taxon>
        <taxon>Ecdysozoa</taxon>
        <taxon>Nematoda</taxon>
        <taxon>Chromadorea</taxon>
        <taxon>Rhabditida</taxon>
        <taxon>Rhabditina</taxon>
        <taxon>Rhabditomorpha</taxon>
        <taxon>Strongyloidea</taxon>
        <taxon>Strongylidae</taxon>
        <taxon>Oesophagostomum</taxon>
    </lineage>
</organism>